<evidence type="ECO:0000313" key="1">
    <source>
        <dbReference type="EMBL" id="KAI5684559.1"/>
    </source>
</evidence>
<name>A0ACC0CHX2_CATRO</name>
<dbReference type="EMBL" id="CM044701">
    <property type="protein sequence ID" value="KAI5684559.1"/>
    <property type="molecule type" value="Genomic_DNA"/>
</dbReference>
<dbReference type="Proteomes" id="UP001060085">
    <property type="component" value="Linkage Group LG01"/>
</dbReference>
<keyword evidence="2" id="KW-1185">Reference proteome</keyword>
<reference evidence="2" key="1">
    <citation type="journal article" date="2023" name="Nat. Plants">
        <title>Single-cell RNA sequencing provides a high-resolution roadmap for understanding the multicellular compartmentation of specialized metabolism.</title>
        <authorList>
            <person name="Sun S."/>
            <person name="Shen X."/>
            <person name="Li Y."/>
            <person name="Li Y."/>
            <person name="Wang S."/>
            <person name="Li R."/>
            <person name="Zhang H."/>
            <person name="Shen G."/>
            <person name="Guo B."/>
            <person name="Wei J."/>
            <person name="Xu J."/>
            <person name="St-Pierre B."/>
            <person name="Chen S."/>
            <person name="Sun C."/>
        </authorList>
    </citation>
    <scope>NUCLEOTIDE SEQUENCE [LARGE SCALE GENOMIC DNA]</scope>
</reference>
<accession>A0ACC0CHX2</accession>
<organism evidence="1 2">
    <name type="scientific">Catharanthus roseus</name>
    <name type="common">Madagascar periwinkle</name>
    <name type="synonym">Vinca rosea</name>
    <dbReference type="NCBI Taxonomy" id="4058"/>
    <lineage>
        <taxon>Eukaryota</taxon>
        <taxon>Viridiplantae</taxon>
        <taxon>Streptophyta</taxon>
        <taxon>Embryophyta</taxon>
        <taxon>Tracheophyta</taxon>
        <taxon>Spermatophyta</taxon>
        <taxon>Magnoliopsida</taxon>
        <taxon>eudicotyledons</taxon>
        <taxon>Gunneridae</taxon>
        <taxon>Pentapetalae</taxon>
        <taxon>asterids</taxon>
        <taxon>lamiids</taxon>
        <taxon>Gentianales</taxon>
        <taxon>Apocynaceae</taxon>
        <taxon>Rauvolfioideae</taxon>
        <taxon>Vinceae</taxon>
        <taxon>Catharanthinae</taxon>
        <taxon>Catharanthus</taxon>
    </lineage>
</organism>
<evidence type="ECO:0000313" key="2">
    <source>
        <dbReference type="Proteomes" id="UP001060085"/>
    </source>
</evidence>
<proteinExistence type="predicted"/>
<sequence length="466" mass="52184">MDDESEVSQYWCHACSQVVSPILEVETVKCPLCQDGFVEEMVTATAPGDETPLGLGATDSDRALSLWAPILLGMMSNPRRRRRFRGLGFGDDDVDDEDDEDIESNNHHHEDTERGRELESIIRRRRSSATILQLLQGIRAGMSTETENFGNDNRERGRENMDGERVILINPFNQTIIVQGSYDSHNNPQNQPTGSLSDYFIGPGLDLLLQHLAENDPNRYGTPPAQKEAVEALPTMKIEETLQCSVCLEDFEIGTEAKEMPCKHKFHHGCILPWLELHSSCPVCRYQLPSVEYKADSNGSSNNNVGSNNGNGSRSGEGDGRNENGTRLSLPIPWPLSSLFSSTVSQMTRNGNASPLMSYSPEPSTNTREHPMKPGLYLLVHKCVNEFFKETNTTAVCFMFHHNLFLIVLLCYLIQRRFFSQSPRTWRTLHSEISSHTHHRCGPTTFICTPSNQDGGRVEHQSATSS</sequence>
<comment type="caution">
    <text evidence="1">The sequence shown here is derived from an EMBL/GenBank/DDBJ whole genome shotgun (WGS) entry which is preliminary data.</text>
</comment>
<protein>
    <submittedName>
        <fullName evidence="1">Uncharacterized protein</fullName>
    </submittedName>
</protein>
<gene>
    <name evidence="1" type="ORF">M9H77_05787</name>
</gene>